<dbReference type="EMBL" id="CP098735">
    <property type="protein sequence ID" value="USE76641.1"/>
    <property type="molecule type" value="Genomic_DNA"/>
</dbReference>
<comment type="caution">
    <text evidence="6">Lacks conserved residue(s) required for the propagation of feature annotation.</text>
</comment>
<evidence type="ECO:0000256" key="3">
    <source>
        <dbReference type="ARBA" id="ARBA00023082"/>
    </source>
</evidence>
<dbReference type="Pfam" id="PF04542">
    <property type="entry name" value="Sigma70_r2"/>
    <property type="match status" value="1"/>
</dbReference>
<dbReference type="PROSITE" id="PS00715">
    <property type="entry name" value="SIGMA70_1"/>
    <property type="match status" value="1"/>
</dbReference>
<protein>
    <recommendedName>
        <fullName evidence="6">RNA polymerase sigma factor FliA</fullName>
    </recommendedName>
    <alternativeName>
        <fullName evidence="6">RNA polymerase sigma factor for flagellar operon</fullName>
    </alternativeName>
    <alternativeName>
        <fullName evidence="6">Sigma F</fullName>
    </alternativeName>
    <alternativeName>
        <fullName evidence="6">Sigma-28</fullName>
    </alternativeName>
</protein>
<keyword evidence="9" id="KW-1185">Reference proteome</keyword>
<feature type="region of interest" description="Sigma-70 factor domain-2" evidence="6">
    <location>
        <begin position="13"/>
        <end position="85"/>
    </location>
</feature>
<evidence type="ECO:0000256" key="6">
    <source>
        <dbReference type="HAMAP-Rule" id="MF_00962"/>
    </source>
</evidence>
<dbReference type="InterPro" id="IPR007630">
    <property type="entry name" value="RNA_pol_sigma70_r4"/>
</dbReference>
<feature type="short sequence motif" description="Interaction with polymerase core subunit RpoC" evidence="6">
    <location>
        <begin position="40"/>
        <end position="43"/>
    </location>
</feature>
<feature type="region of interest" description="Sigma-70 factor domain-4" evidence="6">
    <location>
        <begin position="183"/>
        <end position="231"/>
    </location>
</feature>
<keyword evidence="3 6" id="KW-0731">Sigma factor</keyword>
<keyword evidence="2 6" id="KW-0805">Transcription regulation</keyword>
<dbReference type="PIRSF" id="PIRSF000770">
    <property type="entry name" value="RNA_pol_sigma-SigE/K"/>
    <property type="match status" value="1"/>
</dbReference>
<evidence type="ECO:0000256" key="1">
    <source>
        <dbReference type="ARBA" id="ARBA00022490"/>
    </source>
</evidence>
<dbReference type="InterPro" id="IPR012845">
    <property type="entry name" value="RNA_pol_sigma_FliA_WhiG"/>
</dbReference>
<feature type="domain" description="RNA polymerase sigma-70" evidence="7">
    <location>
        <begin position="40"/>
        <end position="53"/>
    </location>
</feature>
<dbReference type="Pfam" id="PF04539">
    <property type="entry name" value="Sigma70_r3"/>
    <property type="match status" value="1"/>
</dbReference>
<comment type="subcellular location">
    <subcellularLocation>
        <location evidence="6">Cytoplasm</location>
    </subcellularLocation>
</comment>
<dbReference type="PANTHER" id="PTHR30385">
    <property type="entry name" value="SIGMA FACTOR F FLAGELLAR"/>
    <property type="match status" value="1"/>
</dbReference>
<dbReference type="InterPro" id="IPR000943">
    <property type="entry name" value="RNA_pol_sigma70"/>
</dbReference>
<dbReference type="InterPro" id="IPR014284">
    <property type="entry name" value="RNA_pol_sigma-70_dom"/>
</dbReference>
<dbReference type="Gene3D" id="1.20.140.160">
    <property type="match status" value="1"/>
</dbReference>
<dbReference type="Pfam" id="PF04545">
    <property type="entry name" value="Sigma70_r4"/>
    <property type="match status" value="1"/>
</dbReference>
<proteinExistence type="inferred from homology"/>
<dbReference type="InterPro" id="IPR007627">
    <property type="entry name" value="RNA_pol_sigma70_r2"/>
</dbReference>
<keyword evidence="5 6" id="KW-0804">Transcription</keyword>
<evidence type="ECO:0000313" key="8">
    <source>
        <dbReference type="EMBL" id="USE76641.1"/>
    </source>
</evidence>
<dbReference type="CDD" id="cd06171">
    <property type="entry name" value="Sigma70_r4"/>
    <property type="match status" value="1"/>
</dbReference>
<evidence type="ECO:0000256" key="2">
    <source>
        <dbReference type="ARBA" id="ARBA00023015"/>
    </source>
</evidence>
<dbReference type="NCBIfam" id="TIGR02937">
    <property type="entry name" value="sigma70-ECF"/>
    <property type="match status" value="1"/>
</dbReference>
<comment type="function">
    <text evidence="6">Sigma factors are initiation factors that promote the attachment of RNA polymerase to specific initiation sites and are then released. This sigma factor controls the expression of flagella-related genes.</text>
</comment>
<feature type="DNA-binding region" description="H-T-H motif" evidence="6">
    <location>
        <begin position="205"/>
        <end position="224"/>
    </location>
</feature>
<evidence type="ECO:0000313" key="9">
    <source>
        <dbReference type="Proteomes" id="UP001056648"/>
    </source>
</evidence>
<dbReference type="InterPro" id="IPR013324">
    <property type="entry name" value="RNA_pol_sigma_r3/r4-like"/>
</dbReference>
<evidence type="ECO:0000259" key="7">
    <source>
        <dbReference type="PROSITE" id="PS00715"/>
    </source>
</evidence>
<dbReference type="InterPro" id="IPR007624">
    <property type="entry name" value="RNA_pol_sigma70_r3"/>
</dbReference>
<keyword evidence="4 6" id="KW-0238">DNA-binding</keyword>
<evidence type="ECO:0000256" key="4">
    <source>
        <dbReference type="ARBA" id="ARBA00023125"/>
    </source>
</evidence>
<keyword evidence="1 6" id="KW-0963">Cytoplasm</keyword>
<dbReference type="InterPro" id="IPR013325">
    <property type="entry name" value="RNA_pol_sigma_r2"/>
</dbReference>
<sequence length="238" mass="27284">MYTIQGKLEQTDTVQTHAPLVRRIALQLAAKLPASVQLDDLIQAGMIGLLDAARRYEDTHGARFETYASQRIRGAMLDEVRANDWQSRSLRQSTRRIERTVRALEQKLGRTPLDSEVAEELEMPLDEYQSMLNEVYGCQLLHYEDFERSGEEDFLDRHLTVSEDGNPLTLLMESGMRGALIRAIERLPEREKLVLSLCYDQELNLREIGAVLDVTESRVCQIRSQAINRLRSQLRGLL</sequence>
<dbReference type="HAMAP" id="MF_00962">
    <property type="entry name" value="Sigma70_FliA"/>
    <property type="match status" value="1"/>
</dbReference>
<dbReference type="PANTHER" id="PTHR30385:SF7">
    <property type="entry name" value="RNA POLYMERASE SIGMA FACTOR FLIA"/>
    <property type="match status" value="1"/>
</dbReference>
<reference evidence="8" key="1">
    <citation type="submission" date="2022-06" db="EMBL/GenBank/DDBJ databases">
        <title>Complete genome sequence and characterization of Cupriavidus gilardii QJ1 isolated from contaminating cells.</title>
        <authorList>
            <person name="Qi J."/>
        </authorList>
    </citation>
    <scope>NUCLEOTIDE SEQUENCE</scope>
    <source>
        <strain evidence="8">QJ1</strain>
    </source>
</reference>
<organism evidence="8 9">
    <name type="scientific">Cupriavidus gilardii</name>
    <dbReference type="NCBI Taxonomy" id="82541"/>
    <lineage>
        <taxon>Bacteria</taxon>
        <taxon>Pseudomonadati</taxon>
        <taxon>Pseudomonadota</taxon>
        <taxon>Betaproteobacteria</taxon>
        <taxon>Burkholderiales</taxon>
        <taxon>Burkholderiaceae</taxon>
        <taxon>Cupriavidus</taxon>
    </lineage>
</organism>
<dbReference type="Gene3D" id="1.10.1740.10">
    <property type="match status" value="1"/>
</dbReference>
<comment type="similarity">
    <text evidence="6">Belongs to the sigma-70 factor family. FliA subfamily.</text>
</comment>
<dbReference type="NCBIfam" id="NF005413">
    <property type="entry name" value="PRK06986.1"/>
    <property type="match status" value="1"/>
</dbReference>
<gene>
    <name evidence="6" type="primary">fliA</name>
    <name evidence="8" type="ORF">NDR89_05050</name>
</gene>
<dbReference type="NCBIfam" id="TIGR02479">
    <property type="entry name" value="FliA_WhiG"/>
    <property type="match status" value="1"/>
</dbReference>
<dbReference type="SUPFAM" id="SSF88659">
    <property type="entry name" value="Sigma3 and sigma4 domains of RNA polymerase sigma factors"/>
    <property type="match status" value="2"/>
</dbReference>
<dbReference type="PRINTS" id="PR00046">
    <property type="entry name" value="SIGMA70FCT"/>
</dbReference>
<evidence type="ECO:0000256" key="5">
    <source>
        <dbReference type="ARBA" id="ARBA00023163"/>
    </source>
</evidence>
<name>A0ABY4VLK9_9BURK</name>
<accession>A0ABY4VLK9</accession>
<dbReference type="SUPFAM" id="SSF88946">
    <property type="entry name" value="Sigma2 domain of RNA polymerase sigma factors"/>
    <property type="match status" value="1"/>
</dbReference>
<dbReference type="RefSeq" id="WP_252251394.1">
    <property type="nucleotide sequence ID" value="NZ_CP098735.1"/>
</dbReference>
<dbReference type="InterPro" id="IPR028617">
    <property type="entry name" value="Sigma70_FliA"/>
</dbReference>
<dbReference type="Proteomes" id="UP001056648">
    <property type="component" value="Chromosome 1"/>
</dbReference>